<dbReference type="GO" id="GO:0051377">
    <property type="term" value="F:mannose-ethanolamine phosphotransferase activity"/>
    <property type="evidence" value="ECO:0007669"/>
    <property type="project" value="InterPro"/>
</dbReference>
<dbReference type="UniPathway" id="UPA00196"/>
<evidence type="ECO:0000256" key="6">
    <source>
        <dbReference type="ARBA" id="ARBA00022692"/>
    </source>
</evidence>
<dbReference type="InterPro" id="IPR039524">
    <property type="entry name" value="PIGO/GPI13"/>
</dbReference>
<keyword evidence="4" id="KW-0337">GPI-anchor biosynthesis</keyword>
<feature type="transmembrane region" description="Helical" evidence="12">
    <location>
        <begin position="703"/>
        <end position="725"/>
    </location>
</feature>
<feature type="transmembrane region" description="Helical" evidence="12">
    <location>
        <begin position="429"/>
        <end position="450"/>
    </location>
</feature>
<feature type="transmembrane region" description="Helical" evidence="12">
    <location>
        <begin position="944"/>
        <end position="967"/>
    </location>
</feature>
<gene>
    <name evidence="13" type="ORF">M413DRAFT_376856</name>
</gene>
<dbReference type="Proteomes" id="UP000053424">
    <property type="component" value="Unassembled WGS sequence"/>
</dbReference>
<dbReference type="SUPFAM" id="SSF53649">
    <property type="entry name" value="Alkaline phosphatase-like"/>
    <property type="match status" value="1"/>
</dbReference>
<evidence type="ECO:0000256" key="4">
    <source>
        <dbReference type="ARBA" id="ARBA00022502"/>
    </source>
</evidence>
<keyword evidence="8 12" id="KW-1133">Transmembrane helix</keyword>
<feature type="region of interest" description="Disordered" evidence="11">
    <location>
        <begin position="898"/>
        <end position="936"/>
    </location>
</feature>
<feature type="transmembrane region" description="Helical" evidence="12">
    <location>
        <begin position="796"/>
        <end position="816"/>
    </location>
</feature>
<dbReference type="PANTHER" id="PTHR23071">
    <property type="entry name" value="PHOSPHATIDYLINOSITOL GLYCAN"/>
    <property type="match status" value="1"/>
</dbReference>
<comment type="pathway">
    <text evidence="2">Glycolipid biosynthesis; glycosylphosphatidylinositol-anchor biosynthesis.</text>
</comment>
<evidence type="ECO:0000256" key="2">
    <source>
        <dbReference type="ARBA" id="ARBA00004687"/>
    </source>
</evidence>
<keyword evidence="7" id="KW-0256">Endoplasmic reticulum</keyword>
<evidence type="ECO:0000256" key="5">
    <source>
        <dbReference type="ARBA" id="ARBA00022679"/>
    </source>
</evidence>
<dbReference type="AlphaFoldDB" id="A0A0C3CKB3"/>
<feature type="transmembrane region" description="Helical" evidence="12">
    <location>
        <begin position="652"/>
        <end position="675"/>
    </location>
</feature>
<dbReference type="GO" id="GO:0006506">
    <property type="term" value="P:GPI anchor biosynthetic process"/>
    <property type="evidence" value="ECO:0007669"/>
    <property type="project" value="UniProtKB-UniPathway"/>
</dbReference>
<dbReference type="CDD" id="cd16023">
    <property type="entry name" value="GPI_EPT_3"/>
    <property type="match status" value="1"/>
</dbReference>
<evidence type="ECO:0000256" key="8">
    <source>
        <dbReference type="ARBA" id="ARBA00022989"/>
    </source>
</evidence>
<feature type="transmembrane region" description="Helical" evidence="12">
    <location>
        <begin position="495"/>
        <end position="516"/>
    </location>
</feature>
<reference evidence="13 14" key="1">
    <citation type="submission" date="2014-04" db="EMBL/GenBank/DDBJ databases">
        <authorList>
            <consortium name="DOE Joint Genome Institute"/>
            <person name="Kuo A."/>
            <person name="Gay G."/>
            <person name="Dore J."/>
            <person name="Kohler A."/>
            <person name="Nagy L.G."/>
            <person name="Floudas D."/>
            <person name="Copeland A."/>
            <person name="Barry K.W."/>
            <person name="Cichocki N."/>
            <person name="Veneault-Fourrey C."/>
            <person name="LaButti K."/>
            <person name="Lindquist E.A."/>
            <person name="Lipzen A."/>
            <person name="Lundell T."/>
            <person name="Morin E."/>
            <person name="Murat C."/>
            <person name="Sun H."/>
            <person name="Tunlid A."/>
            <person name="Henrissat B."/>
            <person name="Grigoriev I.V."/>
            <person name="Hibbett D.S."/>
            <person name="Martin F."/>
            <person name="Nordberg H.P."/>
            <person name="Cantor M.N."/>
            <person name="Hua S.X."/>
        </authorList>
    </citation>
    <scope>NUCLEOTIDE SEQUENCE [LARGE SCALE GENOMIC DNA]</scope>
    <source>
        <strain evidence="14">h7</strain>
    </source>
</reference>
<dbReference type="InterPro" id="IPR037675">
    <property type="entry name" value="PIG-O_N"/>
</dbReference>
<feature type="transmembrane region" description="Helical" evidence="12">
    <location>
        <begin position="979"/>
        <end position="1003"/>
    </location>
</feature>
<evidence type="ECO:0000256" key="12">
    <source>
        <dbReference type="SAM" id="Phobius"/>
    </source>
</evidence>
<accession>A0A0C3CKB3</accession>
<protein>
    <submittedName>
        <fullName evidence="13">Uncharacterized protein</fullName>
    </submittedName>
</protein>
<dbReference type="InterPro" id="IPR017850">
    <property type="entry name" value="Alkaline_phosphatase_core_sf"/>
</dbReference>
<evidence type="ECO:0000256" key="9">
    <source>
        <dbReference type="ARBA" id="ARBA00023136"/>
    </source>
</evidence>
<dbReference type="OrthoDB" id="272139at2759"/>
<dbReference type="PANTHER" id="PTHR23071:SF1">
    <property type="entry name" value="GPI ETHANOLAMINE PHOSPHATE TRANSFERASE 3"/>
    <property type="match status" value="1"/>
</dbReference>
<keyword evidence="14" id="KW-1185">Reference proteome</keyword>
<dbReference type="GO" id="GO:0005789">
    <property type="term" value="C:endoplasmic reticulum membrane"/>
    <property type="evidence" value="ECO:0007669"/>
    <property type="project" value="UniProtKB-SubCell"/>
</dbReference>
<comment type="subcellular location">
    <subcellularLocation>
        <location evidence="1">Endoplasmic reticulum membrane</location>
        <topology evidence="1">Multi-pass membrane protein</topology>
    </subcellularLocation>
</comment>
<comment type="similarity">
    <text evidence="3">Belongs to the PIGG/PIGN/PIGO family. PIGO subfamily.</text>
</comment>
<dbReference type="InterPro" id="IPR002591">
    <property type="entry name" value="Phosphodiest/P_Trfase"/>
</dbReference>
<keyword evidence="6 12" id="KW-0812">Transmembrane</keyword>
<dbReference type="EMBL" id="KN831774">
    <property type="protein sequence ID" value="KIM44211.1"/>
    <property type="molecule type" value="Genomic_DNA"/>
</dbReference>
<keyword evidence="10" id="KW-0325">Glycoprotein</keyword>
<feature type="transmembrane region" description="Helical" evidence="12">
    <location>
        <begin position="767"/>
        <end position="784"/>
    </location>
</feature>
<feature type="transmembrane region" description="Helical" evidence="12">
    <location>
        <begin position="619"/>
        <end position="640"/>
    </location>
</feature>
<proteinExistence type="inferred from homology"/>
<dbReference type="STRING" id="686832.A0A0C3CKB3"/>
<sequence length="1016" mass="110365">MRAWLLLWVFLAHLAGIYLFTRGFLLTRLSLSDLSSCPNANCTIVPTHKRAILLIIDALRFDFITSDPPDPPSPFHHNILTLPRELTLRHPKRSFIFNAYADPPTTTLQRIKGITTGSLPTFVDIGNNFGGSSIAEDSILKQMKMAGNKLAFMGDDTWMSVFPDTFESNMTFPYDSFNVEDLHTVDEGVIRHLFPLLEDPSKPFDFLVGHFLGVDHVGHRVGPDHPSMKAKLQQMNDVLTRVVETMDKDTLLVVLGDHGMDLSGDHGGDGVLETSSAMWIYSNGAPLTEASTKLPGGLLQFRTFPGTDTRHRSIQQIDILPTLSLLLGLPIPYNNLGTVIPELFWRGGKGQVLEKALQLNAAQIMTYLDTYRSSASGGELDEAWTSIQSAWTATQSIGIRREAKLITLMNFNRVALAACRAMWAQFNPLLMAFGLSVLSIGICAAWSAYSGLSHSKDEWESWLARCLSSAGQGAAAGAILGAVGHVCLSKYMPGVSAVNTSLFGATLVSSVSLIISSPPDISLDTIKSAPIILILHAIAFFSNSFTFWEDRIVPFFLITSIIPNVLVGFSAPNARLRYRILGFSFLFAVCVRLISISSICREEQQPYCHVTFFASSSLPSPPLPVLYLALPVAVLLPYIIKRFLNITKSDMGLAGAFLPFVLAPALLSGSAYWIIEWADSASVLGDEWTGILRLVRTWIARSAFGWLLLAGGTLWTLVPLCLNVEITNQGEKRQVRVLGYANAFGAPYLLFWSLALGAVYICTQLTGQLVLALASVALIAYLEVLDSVRDVKGIEAAILTAATPSAILDPVASAALVPAMKFGDIVPVALLGLHAFYWTGHQSTISSLQWKSAFVLTPTVGYPWSVVTVVLNSVGPIFVFGLAVPLVALWNKAPLRSGNADSGTNTTTTRKDDANQGHKQKQQQPPQPGGSLSPQNQVKSESTLAALGIMIYYSGLLLGTAVSAAILRRHLMVWKVFAPRFMAAVLELLAVDVAVLLGLLVGVERVVGRVVGLFKV</sequence>
<dbReference type="Pfam" id="PF01663">
    <property type="entry name" value="Phosphodiest"/>
    <property type="match status" value="1"/>
</dbReference>
<feature type="transmembrane region" description="Helical" evidence="12">
    <location>
        <begin position="861"/>
        <end position="890"/>
    </location>
</feature>
<feature type="transmembrane region" description="Helical" evidence="12">
    <location>
        <begin position="737"/>
        <end position="761"/>
    </location>
</feature>
<feature type="compositionally biased region" description="Polar residues" evidence="11">
    <location>
        <begin position="899"/>
        <end position="908"/>
    </location>
</feature>
<dbReference type="Gene3D" id="3.40.720.10">
    <property type="entry name" value="Alkaline Phosphatase, subunit A"/>
    <property type="match status" value="1"/>
</dbReference>
<dbReference type="HOGENOM" id="CLU_004298_1_1_1"/>
<name>A0A0C3CKB3_HEBCY</name>
<evidence type="ECO:0000256" key="7">
    <source>
        <dbReference type="ARBA" id="ARBA00022824"/>
    </source>
</evidence>
<keyword evidence="5" id="KW-0808">Transferase</keyword>
<evidence type="ECO:0000256" key="1">
    <source>
        <dbReference type="ARBA" id="ARBA00004477"/>
    </source>
</evidence>
<evidence type="ECO:0000256" key="3">
    <source>
        <dbReference type="ARBA" id="ARBA00008695"/>
    </source>
</evidence>
<evidence type="ECO:0000313" key="14">
    <source>
        <dbReference type="Proteomes" id="UP000053424"/>
    </source>
</evidence>
<feature type="transmembrane region" description="Helical" evidence="12">
    <location>
        <begin position="552"/>
        <end position="571"/>
    </location>
</feature>
<feature type="transmembrane region" description="Helical" evidence="12">
    <location>
        <begin position="528"/>
        <end position="546"/>
    </location>
</feature>
<reference evidence="14" key="2">
    <citation type="submission" date="2015-01" db="EMBL/GenBank/DDBJ databases">
        <title>Evolutionary Origins and Diversification of the Mycorrhizal Mutualists.</title>
        <authorList>
            <consortium name="DOE Joint Genome Institute"/>
            <consortium name="Mycorrhizal Genomics Consortium"/>
            <person name="Kohler A."/>
            <person name="Kuo A."/>
            <person name="Nagy L.G."/>
            <person name="Floudas D."/>
            <person name="Copeland A."/>
            <person name="Barry K.W."/>
            <person name="Cichocki N."/>
            <person name="Veneault-Fourrey C."/>
            <person name="LaButti K."/>
            <person name="Lindquist E.A."/>
            <person name="Lipzen A."/>
            <person name="Lundell T."/>
            <person name="Morin E."/>
            <person name="Murat C."/>
            <person name="Riley R."/>
            <person name="Ohm R."/>
            <person name="Sun H."/>
            <person name="Tunlid A."/>
            <person name="Henrissat B."/>
            <person name="Grigoriev I.V."/>
            <person name="Hibbett D.S."/>
            <person name="Martin F."/>
        </authorList>
    </citation>
    <scope>NUCLEOTIDE SEQUENCE [LARGE SCALE GENOMIC DNA]</scope>
    <source>
        <strain evidence="14">h7</strain>
    </source>
</reference>
<evidence type="ECO:0000313" key="13">
    <source>
        <dbReference type="EMBL" id="KIM44211.1"/>
    </source>
</evidence>
<organism evidence="13 14">
    <name type="scientific">Hebeloma cylindrosporum</name>
    <dbReference type="NCBI Taxonomy" id="76867"/>
    <lineage>
        <taxon>Eukaryota</taxon>
        <taxon>Fungi</taxon>
        <taxon>Dikarya</taxon>
        <taxon>Basidiomycota</taxon>
        <taxon>Agaricomycotina</taxon>
        <taxon>Agaricomycetes</taxon>
        <taxon>Agaricomycetidae</taxon>
        <taxon>Agaricales</taxon>
        <taxon>Agaricineae</taxon>
        <taxon>Hymenogastraceae</taxon>
        <taxon>Hebeloma</taxon>
    </lineage>
</organism>
<feature type="transmembrane region" description="Helical" evidence="12">
    <location>
        <begin position="578"/>
        <end position="599"/>
    </location>
</feature>
<keyword evidence="9 12" id="KW-0472">Membrane</keyword>
<evidence type="ECO:0000256" key="11">
    <source>
        <dbReference type="SAM" id="MobiDB-lite"/>
    </source>
</evidence>
<evidence type="ECO:0000256" key="10">
    <source>
        <dbReference type="ARBA" id="ARBA00023180"/>
    </source>
</evidence>